<sequence>MLTHIFLLFIAIRLANSQLGRNFDMHNDPSVTKFGDVTRNDYFRLLEVDGKFLIVGAANKFFNLTIDGLKNISVEYDWPPGLNELKDCGMKTSDEEEDCKNYIRVLTRDDRNGNLLVCGTNAYKPLCRVLKRKSEKFSEMDPYETVLEFSGTGLSPLDPKHNSTFYREDDFLYAATVADFSGTDSLVFRRNISRIEDKGIRTIRDDIKFLNKPQFAGSLSTSNYVYFFFREEAIEVDEREGPTVYSRVARVCKNDQGGPRLFNKEWTTFVKARLNCSLPGNKQFYFDQIVSISNPTHRHANNENEGGVVYATFVSEYDFLSHSVICAFDIEDIDRLFAISPYYTKDKNRNVYLRKRRDEASRKLGQCHNHSDQLTEDEAIMLRSHPLMVDSIPSVFGRAVGVYQGDDHYNQIAVLEKVPINRNETQGVDVMYVGTDRGNIIKMVNLNGKKTDGKEDSILKVATYKVSNLPIRRLLIKDDRLIAVTDRVVYGLPLHFCSKYQSCHECISSRDPHCAWNLQENRCVFNDKLNSKKSVLYQDVNHGNTSACPSLKVEEIIPVVEKVAPAETITRKPEDFRANELEEIEECDCDENEKTKSKKDLRHSAICDCSKTKDVKKAENGLFGQTSPVVSSEKDE</sequence>
<evidence type="ECO:0000256" key="2">
    <source>
        <dbReference type="ARBA" id="ARBA00022902"/>
    </source>
</evidence>
<comment type="caution">
    <text evidence="6">Lacks conserved residue(s) required for the propagation of feature annotation.</text>
</comment>
<dbReference type="Pfam" id="PF01437">
    <property type="entry name" value="PSI"/>
    <property type="match status" value="1"/>
</dbReference>
<dbReference type="SMART" id="SM00630">
    <property type="entry name" value="Sema"/>
    <property type="match status" value="1"/>
</dbReference>
<dbReference type="InterPro" id="IPR016201">
    <property type="entry name" value="PSI"/>
</dbReference>
<keyword evidence="9" id="KW-1185">Reference proteome</keyword>
<dbReference type="Proteomes" id="UP000887540">
    <property type="component" value="Unplaced"/>
</dbReference>
<dbReference type="InterPro" id="IPR027231">
    <property type="entry name" value="Semaphorin"/>
</dbReference>
<protein>
    <submittedName>
        <fullName evidence="10">Sema domain-containing protein</fullName>
    </submittedName>
</protein>
<keyword evidence="7" id="KW-0732">Signal</keyword>
<evidence type="ECO:0000256" key="4">
    <source>
        <dbReference type="ARBA" id="ARBA00023157"/>
    </source>
</evidence>
<dbReference type="PROSITE" id="PS51004">
    <property type="entry name" value="SEMA"/>
    <property type="match status" value="1"/>
</dbReference>
<reference evidence="10" key="1">
    <citation type="submission" date="2022-11" db="UniProtKB">
        <authorList>
            <consortium name="WormBaseParasite"/>
        </authorList>
    </citation>
    <scope>IDENTIFICATION</scope>
</reference>
<keyword evidence="2" id="KW-0524">Neurogenesis</keyword>
<dbReference type="Gene3D" id="2.130.10.10">
    <property type="entry name" value="YVTN repeat-like/Quinoprotein amine dehydrogenase"/>
    <property type="match status" value="1"/>
</dbReference>
<dbReference type="SMART" id="SM00423">
    <property type="entry name" value="PSI"/>
    <property type="match status" value="1"/>
</dbReference>
<dbReference type="AlphaFoldDB" id="A0A914EFM0"/>
<keyword evidence="5" id="KW-0325">Glycoprotein</keyword>
<evidence type="ECO:0000313" key="9">
    <source>
        <dbReference type="Proteomes" id="UP000887540"/>
    </source>
</evidence>
<feature type="domain" description="Sema" evidence="8">
    <location>
        <begin position="11"/>
        <end position="494"/>
    </location>
</feature>
<dbReference type="PANTHER" id="PTHR11036">
    <property type="entry name" value="SEMAPHORIN"/>
    <property type="match status" value="1"/>
</dbReference>
<evidence type="ECO:0000256" key="6">
    <source>
        <dbReference type="PROSITE-ProRule" id="PRU00352"/>
    </source>
</evidence>
<dbReference type="GO" id="GO:0071526">
    <property type="term" value="P:semaphorin-plexin signaling pathway"/>
    <property type="evidence" value="ECO:0007669"/>
    <property type="project" value="TreeGrafter"/>
</dbReference>
<dbReference type="GO" id="GO:0030335">
    <property type="term" value="P:positive regulation of cell migration"/>
    <property type="evidence" value="ECO:0007669"/>
    <property type="project" value="TreeGrafter"/>
</dbReference>
<evidence type="ECO:0000256" key="3">
    <source>
        <dbReference type="ARBA" id="ARBA00023136"/>
    </source>
</evidence>
<dbReference type="InterPro" id="IPR015943">
    <property type="entry name" value="WD40/YVTN_repeat-like_dom_sf"/>
</dbReference>
<comment type="subcellular location">
    <subcellularLocation>
        <location evidence="1">Membrane</location>
    </subcellularLocation>
</comment>
<dbReference type="InterPro" id="IPR001627">
    <property type="entry name" value="Semap_dom"/>
</dbReference>
<feature type="chain" id="PRO_5036950836" evidence="7">
    <location>
        <begin position="18"/>
        <end position="636"/>
    </location>
</feature>
<dbReference type="SUPFAM" id="SSF103575">
    <property type="entry name" value="Plexin repeat"/>
    <property type="match status" value="1"/>
</dbReference>
<dbReference type="WBParaSite" id="ACRNAN_scaffold7430.g7540.t1">
    <property type="protein sequence ID" value="ACRNAN_scaffold7430.g7540.t1"/>
    <property type="gene ID" value="ACRNAN_scaffold7430.g7540"/>
</dbReference>
<keyword evidence="3" id="KW-0472">Membrane</keyword>
<proteinExistence type="predicted"/>
<dbReference type="Gene3D" id="3.30.1680.10">
    <property type="entry name" value="ligand-binding face of the semaphorins, domain 2"/>
    <property type="match status" value="1"/>
</dbReference>
<evidence type="ECO:0000256" key="7">
    <source>
        <dbReference type="SAM" id="SignalP"/>
    </source>
</evidence>
<evidence type="ECO:0000256" key="5">
    <source>
        <dbReference type="ARBA" id="ARBA00023180"/>
    </source>
</evidence>
<dbReference type="GO" id="GO:0005886">
    <property type="term" value="C:plasma membrane"/>
    <property type="evidence" value="ECO:0007669"/>
    <property type="project" value="TreeGrafter"/>
</dbReference>
<evidence type="ECO:0000259" key="8">
    <source>
        <dbReference type="PROSITE" id="PS51004"/>
    </source>
</evidence>
<keyword evidence="4" id="KW-1015">Disulfide bond</keyword>
<accession>A0A914EFM0</accession>
<evidence type="ECO:0000256" key="1">
    <source>
        <dbReference type="ARBA" id="ARBA00004370"/>
    </source>
</evidence>
<evidence type="ECO:0000313" key="10">
    <source>
        <dbReference type="WBParaSite" id="ACRNAN_scaffold7430.g7540.t1"/>
    </source>
</evidence>
<dbReference type="GO" id="GO:0030215">
    <property type="term" value="F:semaphorin receptor binding"/>
    <property type="evidence" value="ECO:0007669"/>
    <property type="project" value="InterPro"/>
</dbReference>
<organism evidence="9 10">
    <name type="scientific">Acrobeloides nanus</name>
    <dbReference type="NCBI Taxonomy" id="290746"/>
    <lineage>
        <taxon>Eukaryota</taxon>
        <taxon>Metazoa</taxon>
        <taxon>Ecdysozoa</taxon>
        <taxon>Nematoda</taxon>
        <taxon>Chromadorea</taxon>
        <taxon>Rhabditida</taxon>
        <taxon>Tylenchina</taxon>
        <taxon>Cephalobomorpha</taxon>
        <taxon>Cephaloboidea</taxon>
        <taxon>Cephalobidae</taxon>
        <taxon>Acrobeloides</taxon>
    </lineage>
</organism>
<dbReference type="SUPFAM" id="SSF101912">
    <property type="entry name" value="Sema domain"/>
    <property type="match status" value="1"/>
</dbReference>
<feature type="signal peptide" evidence="7">
    <location>
        <begin position="1"/>
        <end position="17"/>
    </location>
</feature>
<dbReference type="Pfam" id="PF01403">
    <property type="entry name" value="Sema"/>
    <property type="match status" value="1"/>
</dbReference>
<dbReference type="GO" id="GO:0007411">
    <property type="term" value="P:axon guidance"/>
    <property type="evidence" value="ECO:0007669"/>
    <property type="project" value="TreeGrafter"/>
</dbReference>
<dbReference type="GO" id="GO:0045499">
    <property type="term" value="F:chemorepellent activity"/>
    <property type="evidence" value="ECO:0007669"/>
    <property type="project" value="TreeGrafter"/>
</dbReference>
<name>A0A914EFM0_9BILA</name>
<dbReference type="InterPro" id="IPR036352">
    <property type="entry name" value="Semap_dom_sf"/>
</dbReference>
<dbReference type="PANTHER" id="PTHR11036:SF127">
    <property type="entry name" value="SEMAPHORIN-1A"/>
    <property type="match status" value="1"/>
</dbReference>
<dbReference type="InterPro" id="IPR002165">
    <property type="entry name" value="Plexin_repeat"/>
</dbReference>